<protein>
    <submittedName>
        <fullName evidence="1">Gamma-glutamyltransferase family protein</fullName>
    </submittedName>
</protein>
<dbReference type="PANTHER" id="PTHR43881:SF1">
    <property type="entry name" value="GAMMA-GLUTAMYLTRANSPEPTIDASE (AFU_ORTHOLOGUE AFUA_4G13580)"/>
    <property type="match status" value="1"/>
</dbReference>
<name>A0A939KI91_9CLOT</name>
<dbReference type="PRINTS" id="PR01210">
    <property type="entry name" value="GGTRANSPTASE"/>
</dbReference>
<dbReference type="SUPFAM" id="SSF56235">
    <property type="entry name" value="N-terminal nucleophile aminohydrolases (Ntn hydrolases)"/>
    <property type="match status" value="1"/>
</dbReference>
<evidence type="ECO:0000313" key="1">
    <source>
        <dbReference type="EMBL" id="MBO1263893.1"/>
    </source>
</evidence>
<dbReference type="RefSeq" id="WP_207598390.1">
    <property type="nucleotide sequence ID" value="NZ_JAFNJU010000001.1"/>
</dbReference>
<dbReference type="AlphaFoldDB" id="A0A939KI91"/>
<dbReference type="Pfam" id="PF01019">
    <property type="entry name" value="G_glu_transpept"/>
    <property type="match status" value="1"/>
</dbReference>
<organism evidence="1 2">
    <name type="scientific">Proteiniclasticum aestuarii</name>
    <dbReference type="NCBI Taxonomy" id="2817862"/>
    <lineage>
        <taxon>Bacteria</taxon>
        <taxon>Bacillati</taxon>
        <taxon>Bacillota</taxon>
        <taxon>Clostridia</taxon>
        <taxon>Eubacteriales</taxon>
        <taxon>Clostridiaceae</taxon>
        <taxon>Proteiniclasticum</taxon>
    </lineage>
</organism>
<dbReference type="PANTHER" id="PTHR43881">
    <property type="entry name" value="GAMMA-GLUTAMYLTRANSPEPTIDASE (AFU_ORTHOLOGUE AFUA_4G13580)"/>
    <property type="match status" value="1"/>
</dbReference>
<dbReference type="InterPro" id="IPR029055">
    <property type="entry name" value="Ntn_hydrolases_N"/>
</dbReference>
<dbReference type="EMBL" id="JAFNJU010000001">
    <property type="protein sequence ID" value="MBO1263893.1"/>
    <property type="molecule type" value="Genomic_DNA"/>
</dbReference>
<dbReference type="InterPro" id="IPR052896">
    <property type="entry name" value="GGT-like_enzyme"/>
</dbReference>
<gene>
    <name evidence="1" type="ORF">J3A84_02395</name>
</gene>
<evidence type="ECO:0000313" key="2">
    <source>
        <dbReference type="Proteomes" id="UP000664218"/>
    </source>
</evidence>
<dbReference type="Proteomes" id="UP000664218">
    <property type="component" value="Unassembled WGS sequence"/>
</dbReference>
<dbReference type="Gene3D" id="3.60.20.40">
    <property type="match status" value="1"/>
</dbReference>
<reference evidence="1" key="1">
    <citation type="submission" date="2021-03" db="EMBL/GenBank/DDBJ databases">
        <title>Proteiniclasticum marinus sp. nov., isolated from tidal flat sediment.</title>
        <authorList>
            <person name="Namirimu T."/>
            <person name="Yang J.-A."/>
            <person name="Yang S.-H."/>
            <person name="Kim Y.-J."/>
            <person name="Kwon K.K."/>
        </authorList>
    </citation>
    <scope>NUCLEOTIDE SEQUENCE</scope>
    <source>
        <strain evidence="1">SCR006</strain>
    </source>
</reference>
<accession>A0A939KI91</accession>
<comment type="caution">
    <text evidence="1">The sequence shown here is derived from an EMBL/GenBank/DDBJ whole genome shotgun (WGS) entry which is preliminary data.</text>
</comment>
<proteinExistence type="predicted"/>
<keyword evidence="2" id="KW-1185">Reference proteome</keyword>
<dbReference type="InterPro" id="IPR043137">
    <property type="entry name" value="GGT_ssub_C"/>
</dbReference>
<sequence>MKFDPLYMPYHSRRIPLSGRNGVVATSNALASEAGLEILKKGGNAVDAAIATAACLTVVEPTANGIGSDNFTLVWMKEKLYGLNSNGPSPEGITLEKVKKNHESMPVHGWTPVTVPGAPKGWAELSRRFGNLSLLDCLMPAISHAENGFAVAANVAHMWKRAFHKYKEIFKGDAHEEWFRTFTVNGEAPEAFEIMRLPDHARTLRLIGETEGEAFYTGELADKMEEDARAHGGYLRKSDLASFSPEWVTPLTVNYRGYEVAELPPSGQGMVALMALNTLSRFPVENRDAEYYHRAMESMKMAFADGMHHITDPKDMEFGPSDFLTEDFARRRAEMITEEAQIFTHEDPFQSGTVYLATADKEGNMVSMIQSNYMGFGSGIVVKGTGISLQNRGADFKLDENHRNVLAPKKRTYHTIIPGMLLKDRKCIGVFGVMGGYMQPQGHLQVMSSLLDFNLNPQAALDCPRWQWVREKKIMVEDTFDAEMIEELKKKGHDITVTEDNSHFGRGQMILKMPNGVYVAGTESRTDGNISLY</sequence>
<dbReference type="Gene3D" id="1.10.246.230">
    <property type="match status" value="1"/>
</dbReference>